<feature type="transmembrane region" description="Helical" evidence="1">
    <location>
        <begin position="85"/>
        <end position="106"/>
    </location>
</feature>
<proteinExistence type="predicted"/>
<evidence type="ECO:0000256" key="1">
    <source>
        <dbReference type="SAM" id="Phobius"/>
    </source>
</evidence>
<sequence length="153" mass="17734">MFLVSFLLGLYFSIIFSFSFVSHPLYYCLLLLFSSLSVCGVVYWFIGFSWYLVLFCLVYVGGVYILFIFVSVYSPNTFVGSSMSWWWILAFFIFSLVMFVGCFYFLKVEGFIENSHYLCSSAEGVSYILFCLVLVLGFVCVSVIVNRKDSFYR</sequence>
<keyword evidence="2" id="KW-0496">Mitochondrion</keyword>
<reference evidence="2" key="1">
    <citation type="journal article" date="2018" name="Int. J. Parasitol.">
        <title>Validity of the Diplostomoidea and Diplostomida (Digenea, Platyhelminthes) upheld in phylogenomic analysis.</title>
        <authorList>
            <person name="Locke S.A."/>
            <person name="Van Dam A."/>
            <person name="Caffara M."/>
            <person name="Pinto H.A."/>
            <person name="Lopez-Hernandez D."/>
            <person name="Blanar C.A."/>
        </authorList>
    </citation>
    <scope>NUCLEOTIDE SEQUENCE</scope>
    <source>
        <strain evidence="2">Di.IN.Gi.MTL.1.7</strain>
    </source>
</reference>
<feature type="transmembrane region" description="Helical" evidence="1">
    <location>
        <begin position="52"/>
        <end position="73"/>
    </location>
</feature>
<keyword evidence="1" id="KW-0472">Membrane</keyword>
<keyword evidence="1" id="KW-0812">Transmembrane</keyword>
<dbReference type="EMBL" id="MH536513">
    <property type="protein sequence ID" value="AYH51423.1"/>
    <property type="molecule type" value="Genomic_DNA"/>
</dbReference>
<feature type="transmembrane region" description="Helical" evidence="1">
    <location>
        <begin position="29"/>
        <end position="46"/>
    </location>
</feature>
<feature type="transmembrane region" description="Helical" evidence="1">
    <location>
        <begin position="126"/>
        <end position="145"/>
    </location>
</feature>
<accession>A0A6J3YMJ4</accession>
<feature type="transmembrane region" description="Helical" evidence="1">
    <location>
        <begin position="6"/>
        <end position="22"/>
    </location>
</feature>
<organism evidence="2">
    <name type="scientific">Tylodelphys immer</name>
    <dbReference type="NCBI Taxonomy" id="1702215"/>
    <lineage>
        <taxon>Eukaryota</taxon>
        <taxon>Metazoa</taxon>
        <taxon>Spiralia</taxon>
        <taxon>Lophotrochozoa</taxon>
        <taxon>Platyhelminthes</taxon>
        <taxon>Trematoda</taxon>
        <taxon>Digenea</taxon>
        <taxon>Diplostomida</taxon>
        <taxon>Diplostomoidea</taxon>
        <taxon>Diplostomidae</taxon>
        <taxon>Tylodelphys</taxon>
    </lineage>
</organism>
<protein>
    <submittedName>
        <fullName evidence="2">NADH dehydrogenase subunit 6</fullName>
    </submittedName>
</protein>
<geneLocation type="mitochondrion" evidence="2"/>
<name>A0A6J3YMJ4_9TREM</name>
<keyword evidence="1" id="KW-1133">Transmembrane helix</keyword>
<dbReference type="AlphaFoldDB" id="A0A6J3YMJ4"/>
<gene>
    <name evidence="2" type="primary">ND6</name>
</gene>
<evidence type="ECO:0000313" key="2">
    <source>
        <dbReference type="EMBL" id="AYH51423.1"/>
    </source>
</evidence>